<sequence>MNFTQFLAVLRARWLTAVATFFVVLATVVGVSMLLPPKYKATAAVLVDMRSNDPIAGQVSPNGLPMSYISTQADIITSPRVAQRVVRELKLTESPQLRQQWMDATDGDGSFEVWLSEALQTDLDVKPSRESSVINVSFTSRDPKFSAALANAFVQSYLDTTLDLRVDPAKQYSSFFDSRQKELREALEKAQAKLSKYQQQHGIIATDERYDVETARLNELSSQLVAVQAITAESSSRAAQAKNSSTLGDVINNPVVQGLRSDLSRAEAKFKEMSVRMGDAHPAVIEAKANISELRARIAEESRRVTGSVSTDNNINQSREGQLRSELAAQRARVQQMKAQRDEAMVLQRDVESAQRAYDAVAARLTQSSLESQTKLTNTALLAAATPPSRPASPNLALNSLLGVFVGLMFAVAFALLRELRDRRLRSVHDAVQVLGLPVLGHLPGPMKKPLLGRQRLVLPQQVMARLPRARQREAAAAVGGGREA</sequence>
<keyword evidence="5 7" id="KW-0472">Membrane</keyword>
<evidence type="ECO:0000313" key="11">
    <source>
        <dbReference type="Proteomes" id="UP001303946"/>
    </source>
</evidence>
<accession>A0ABZ0CPW3</accession>
<keyword evidence="3 7" id="KW-0812">Transmembrane</keyword>
<evidence type="ECO:0000256" key="7">
    <source>
        <dbReference type="SAM" id="Phobius"/>
    </source>
</evidence>
<reference evidence="10 11" key="1">
    <citation type="submission" date="2023-10" db="EMBL/GenBank/DDBJ databases">
        <title>Bacteria for the degradation of biodegradable plastic PBAT(Polybutylene adipate terephthalate).</title>
        <authorList>
            <person name="Weon H.-Y."/>
            <person name="Yeon J."/>
        </authorList>
    </citation>
    <scope>NUCLEOTIDE SEQUENCE [LARGE SCALE GENOMIC DNA]</scope>
    <source>
        <strain evidence="10 11">SBD 7-3</strain>
    </source>
</reference>
<evidence type="ECO:0000256" key="1">
    <source>
        <dbReference type="ARBA" id="ARBA00004651"/>
    </source>
</evidence>
<dbReference type="InterPro" id="IPR050445">
    <property type="entry name" value="Bact_polysacc_biosynth/exp"/>
</dbReference>
<protein>
    <submittedName>
        <fullName evidence="10">Chain length determinant protein EpsF</fullName>
    </submittedName>
</protein>
<keyword evidence="11" id="KW-1185">Reference proteome</keyword>
<proteinExistence type="predicted"/>
<keyword evidence="4 7" id="KW-1133">Transmembrane helix</keyword>
<dbReference type="InterPro" id="IPR003856">
    <property type="entry name" value="LPS_length_determ_N"/>
</dbReference>
<dbReference type="InterPro" id="IPR017468">
    <property type="entry name" value="Chain_len_reg_EpsF"/>
</dbReference>
<dbReference type="PANTHER" id="PTHR32309">
    <property type="entry name" value="TYROSINE-PROTEIN KINASE"/>
    <property type="match status" value="1"/>
</dbReference>
<feature type="transmembrane region" description="Helical" evidence="7">
    <location>
        <begin position="396"/>
        <end position="417"/>
    </location>
</feature>
<feature type="domain" description="Polysaccharide chain length determinant N-terminal" evidence="8">
    <location>
        <begin position="3"/>
        <end position="89"/>
    </location>
</feature>
<keyword evidence="2" id="KW-1003">Cell membrane</keyword>
<gene>
    <name evidence="10" type="primary">epsF</name>
    <name evidence="10" type="ORF">RXV79_19050</name>
</gene>
<dbReference type="RefSeq" id="WP_316699680.1">
    <property type="nucleotide sequence ID" value="NZ_CP136336.1"/>
</dbReference>
<evidence type="ECO:0000256" key="2">
    <source>
        <dbReference type="ARBA" id="ARBA00022475"/>
    </source>
</evidence>
<dbReference type="Pfam" id="PF02706">
    <property type="entry name" value="Wzz"/>
    <property type="match status" value="1"/>
</dbReference>
<dbReference type="Pfam" id="PF13807">
    <property type="entry name" value="GNVR"/>
    <property type="match status" value="1"/>
</dbReference>
<feature type="domain" description="Tyrosine-protein kinase G-rich" evidence="9">
    <location>
        <begin position="343"/>
        <end position="419"/>
    </location>
</feature>
<evidence type="ECO:0000259" key="9">
    <source>
        <dbReference type="Pfam" id="PF13807"/>
    </source>
</evidence>
<organism evidence="10 11">
    <name type="scientific">Piscinibacter gummiphilus</name>
    <dbReference type="NCBI Taxonomy" id="946333"/>
    <lineage>
        <taxon>Bacteria</taxon>
        <taxon>Pseudomonadati</taxon>
        <taxon>Pseudomonadota</taxon>
        <taxon>Betaproteobacteria</taxon>
        <taxon>Burkholderiales</taxon>
        <taxon>Sphaerotilaceae</taxon>
        <taxon>Piscinibacter</taxon>
    </lineage>
</organism>
<name>A0ABZ0CPW3_9BURK</name>
<feature type="coiled-coil region" evidence="6">
    <location>
        <begin position="284"/>
        <end position="357"/>
    </location>
</feature>
<evidence type="ECO:0000256" key="6">
    <source>
        <dbReference type="SAM" id="Coils"/>
    </source>
</evidence>
<dbReference type="NCBIfam" id="TIGR03017">
    <property type="entry name" value="EpsF"/>
    <property type="match status" value="1"/>
</dbReference>
<dbReference type="EMBL" id="CP136336">
    <property type="protein sequence ID" value="WOB07009.1"/>
    <property type="molecule type" value="Genomic_DNA"/>
</dbReference>
<dbReference type="Proteomes" id="UP001303946">
    <property type="component" value="Chromosome"/>
</dbReference>
<dbReference type="PANTHER" id="PTHR32309:SF13">
    <property type="entry name" value="FERRIC ENTEROBACTIN TRANSPORT PROTEIN FEPE"/>
    <property type="match status" value="1"/>
</dbReference>
<evidence type="ECO:0000256" key="3">
    <source>
        <dbReference type="ARBA" id="ARBA00022692"/>
    </source>
</evidence>
<evidence type="ECO:0000256" key="4">
    <source>
        <dbReference type="ARBA" id="ARBA00022989"/>
    </source>
</evidence>
<feature type="transmembrane region" description="Helical" evidence="7">
    <location>
        <begin position="12"/>
        <end position="35"/>
    </location>
</feature>
<evidence type="ECO:0000313" key="10">
    <source>
        <dbReference type="EMBL" id="WOB07009.1"/>
    </source>
</evidence>
<evidence type="ECO:0000256" key="5">
    <source>
        <dbReference type="ARBA" id="ARBA00023136"/>
    </source>
</evidence>
<dbReference type="InterPro" id="IPR032807">
    <property type="entry name" value="GNVR"/>
</dbReference>
<evidence type="ECO:0000259" key="8">
    <source>
        <dbReference type="Pfam" id="PF02706"/>
    </source>
</evidence>
<keyword evidence="6" id="KW-0175">Coiled coil</keyword>
<comment type="subcellular location">
    <subcellularLocation>
        <location evidence="1">Cell membrane</location>
        <topology evidence="1">Multi-pass membrane protein</topology>
    </subcellularLocation>
</comment>